<accession>A0ABD3P4R4</accession>
<dbReference type="PANTHER" id="PTHR42256">
    <property type="entry name" value="OXOGLUTARATE/IRON-DEPENDENT DIOXYGENASE"/>
    <property type="match status" value="1"/>
</dbReference>
<feature type="compositionally biased region" description="Basic residues" evidence="1">
    <location>
        <begin position="65"/>
        <end position="89"/>
    </location>
</feature>
<dbReference type="EMBL" id="JABMIG020000277">
    <property type="protein sequence ID" value="KAL3782764.1"/>
    <property type="molecule type" value="Genomic_DNA"/>
</dbReference>
<proteinExistence type="predicted"/>
<dbReference type="SUPFAM" id="SSF51197">
    <property type="entry name" value="Clavaminate synthase-like"/>
    <property type="match status" value="1"/>
</dbReference>
<sequence length="459" mass="52709">MRANINKERSTILYCTNSLLCHNFSFLCCAPNILSILNIMSIAADKPLNDHRRTHPMDAPLSSRRDHRSSSRSRSRSRNRDHRGQQGRRRSTDRSREESHRDRGHYGPSKREDRGHDDRYERRRDGMSDFHRGIRDDREFHGDRRHHAIRAPPAAGPSHLPVKHSYRINFSAPTDDKLVDVKEDPRGSDPTRRITQKAKRNGNGRNTESFDPSETLVRPDLRVWVGSKDKKEFDKKLKHDDVVIIPELFGPESDWSTYYTLVSEMTALQAQNPSSEWISWHEGAHLISKKPEGSPTFEKIVDRLCEYFKIQKSSIGTRFNWYRDSSDWKPFHHDSAAFNPQRARTQNITVGVSFGACRELAFIRAVPQQTGDKVKVYFPQTNNGVFSFGRDVNILWKHGVNALPEEDQDGKGRISIIIWGLADGVVEEEGSPRLLGSDGQGPHARREDGRGGHARNRRR</sequence>
<feature type="region of interest" description="Disordered" evidence="1">
    <location>
        <begin position="430"/>
        <end position="459"/>
    </location>
</feature>
<feature type="compositionally biased region" description="Polar residues" evidence="1">
    <location>
        <begin position="203"/>
        <end position="212"/>
    </location>
</feature>
<feature type="region of interest" description="Disordered" evidence="1">
    <location>
        <begin position="178"/>
        <end position="212"/>
    </location>
</feature>
<evidence type="ECO:0000313" key="2">
    <source>
        <dbReference type="EMBL" id="KAL3782764.1"/>
    </source>
</evidence>
<protein>
    <recommendedName>
        <fullName evidence="4">Fe2OG dioxygenase domain-containing protein</fullName>
    </recommendedName>
</protein>
<dbReference type="Gene3D" id="2.60.120.590">
    <property type="entry name" value="Alpha-ketoglutarate-dependent dioxygenase AlkB-like"/>
    <property type="match status" value="1"/>
</dbReference>
<dbReference type="Proteomes" id="UP001516023">
    <property type="component" value="Unassembled WGS sequence"/>
</dbReference>
<feature type="compositionally biased region" description="Basic and acidic residues" evidence="1">
    <location>
        <begin position="90"/>
        <end position="140"/>
    </location>
</feature>
<comment type="caution">
    <text evidence="2">The sequence shown here is derived from an EMBL/GenBank/DDBJ whole genome shotgun (WGS) entry which is preliminary data.</text>
</comment>
<name>A0ABD3P4R4_9STRA</name>
<evidence type="ECO:0000313" key="3">
    <source>
        <dbReference type="Proteomes" id="UP001516023"/>
    </source>
</evidence>
<dbReference type="PANTHER" id="PTHR42256:SF1">
    <property type="entry name" value="FE2OG DIOXYGENASE DOMAIN-CONTAINING PROTEIN"/>
    <property type="match status" value="1"/>
</dbReference>
<dbReference type="InterPro" id="IPR037151">
    <property type="entry name" value="AlkB-like_sf"/>
</dbReference>
<evidence type="ECO:0008006" key="4">
    <source>
        <dbReference type="Google" id="ProtNLM"/>
    </source>
</evidence>
<feature type="region of interest" description="Disordered" evidence="1">
    <location>
        <begin position="50"/>
        <end position="140"/>
    </location>
</feature>
<reference evidence="2 3" key="1">
    <citation type="journal article" date="2020" name="G3 (Bethesda)">
        <title>Improved Reference Genome for Cyclotella cryptica CCMP332, a Model for Cell Wall Morphogenesis, Salinity Adaptation, and Lipid Production in Diatoms (Bacillariophyta).</title>
        <authorList>
            <person name="Roberts W.R."/>
            <person name="Downey K.M."/>
            <person name="Ruck E.C."/>
            <person name="Traller J.C."/>
            <person name="Alverson A.J."/>
        </authorList>
    </citation>
    <scope>NUCLEOTIDE SEQUENCE [LARGE SCALE GENOMIC DNA]</scope>
    <source>
        <strain evidence="2 3">CCMP332</strain>
    </source>
</reference>
<dbReference type="AlphaFoldDB" id="A0ABD3P4R4"/>
<evidence type="ECO:0000256" key="1">
    <source>
        <dbReference type="SAM" id="MobiDB-lite"/>
    </source>
</evidence>
<keyword evidence="3" id="KW-1185">Reference proteome</keyword>
<gene>
    <name evidence="2" type="ORF">HJC23_003085</name>
</gene>
<organism evidence="2 3">
    <name type="scientific">Cyclotella cryptica</name>
    <dbReference type="NCBI Taxonomy" id="29204"/>
    <lineage>
        <taxon>Eukaryota</taxon>
        <taxon>Sar</taxon>
        <taxon>Stramenopiles</taxon>
        <taxon>Ochrophyta</taxon>
        <taxon>Bacillariophyta</taxon>
        <taxon>Coscinodiscophyceae</taxon>
        <taxon>Thalassiosirophycidae</taxon>
        <taxon>Stephanodiscales</taxon>
        <taxon>Stephanodiscaceae</taxon>
        <taxon>Cyclotella</taxon>
    </lineage>
</organism>
<feature type="compositionally biased region" description="Basic and acidic residues" evidence="1">
    <location>
        <begin position="178"/>
        <end position="192"/>
    </location>
</feature>